<accession>A0A1Q8CG22</accession>
<dbReference type="STRING" id="1912961.BU204_27750"/>
<dbReference type="CDD" id="cd20736">
    <property type="entry name" value="PoNe_Nuclease"/>
    <property type="match status" value="1"/>
</dbReference>
<reference evidence="3 4" key="1">
    <citation type="submission" date="2016-12" db="EMBL/GenBank/DDBJ databases">
        <title>The draft genome sequence of Actinophytocola sp. 11-183.</title>
        <authorList>
            <person name="Wang W."/>
            <person name="Yuan L."/>
        </authorList>
    </citation>
    <scope>NUCLEOTIDE SEQUENCE [LARGE SCALE GENOMIC DNA]</scope>
    <source>
        <strain evidence="3 4">11-183</strain>
    </source>
</reference>
<dbReference type="GO" id="GO:0003676">
    <property type="term" value="F:nucleic acid binding"/>
    <property type="evidence" value="ECO:0007669"/>
    <property type="project" value="InterPro"/>
</dbReference>
<dbReference type="Pfam" id="PF02021">
    <property type="entry name" value="UPF0102"/>
    <property type="match status" value="1"/>
</dbReference>
<dbReference type="NCBIfam" id="NF009154">
    <property type="entry name" value="PRK12497.3-3"/>
    <property type="match status" value="1"/>
</dbReference>
<dbReference type="AlphaFoldDB" id="A0A1Q8CG22"/>
<dbReference type="NCBIfam" id="TIGR00252">
    <property type="entry name" value="YraN family protein"/>
    <property type="match status" value="1"/>
</dbReference>
<dbReference type="NCBIfam" id="NF009150">
    <property type="entry name" value="PRK12497.1-3"/>
    <property type="match status" value="1"/>
</dbReference>
<comment type="caution">
    <text evidence="3">The sequence shown here is derived from an EMBL/GenBank/DDBJ whole genome shotgun (WGS) entry which is preliminary data.</text>
</comment>
<dbReference type="Proteomes" id="UP000185596">
    <property type="component" value="Unassembled WGS sequence"/>
</dbReference>
<dbReference type="PANTHER" id="PTHR34039">
    <property type="entry name" value="UPF0102 PROTEIN YRAN"/>
    <property type="match status" value="1"/>
</dbReference>
<keyword evidence="4" id="KW-1185">Reference proteome</keyword>
<comment type="similarity">
    <text evidence="1 2">Belongs to the UPF0102 family.</text>
</comment>
<evidence type="ECO:0000256" key="1">
    <source>
        <dbReference type="ARBA" id="ARBA00006738"/>
    </source>
</evidence>
<dbReference type="EMBL" id="MSIE01000057">
    <property type="protein sequence ID" value="OLF13319.1"/>
    <property type="molecule type" value="Genomic_DNA"/>
</dbReference>
<dbReference type="PANTHER" id="PTHR34039:SF1">
    <property type="entry name" value="UPF0102 PROTEIN YRAN"/>
    <property type="match status" value="1"/>
</dbReference>
<name>A0A1Q8CG22_9PSEU</name>
<protein>
    <recommendedName>
        <fullName evidence="2">UPF0102 protein BU204_27750</fullName>
    </recommendedName>
</protein>
<dbReference type="HAMAP" id="MF_00048">
    <property type="entry name" value="UPF0102"/>
    <property type="match status" value="1"/>
</dbReference>
<dbReference type="InterPro" id="IPR011335">
    <property type="entry name" value="Restrct_endonuc-II-like"/>
</dbReference>
<dbReference type="Gene3D" id="3.40.1350.10">
    <property type="match status" value="1"/>
</dbReference>
<sequence>MTTETTHPRAPHLHTGVRGEELAARYLEEQGLVMLSRNWRCPEGELDLVATDRRRLIVCEVKTRTSTNYGHPAEAVTAEKATRIRRLSRQWRTTHGIGWCEERFDIVAIVWPPDAPPTLQHFKAAF</sequence>
<dbReference type="RefSeq" id="WP_075128712.1">
    <property type="nucleotide sequence ID" value="NZ_MSIE01000057.1"/>
</dbReference>
<evidence type="ECO:0000256" key="2">
    <source>
        <dbReference type="HAMAP-Rule" id="MF_00048"/>
    </source>
</evidence>
<dbReference type="InterPro" id="IPR003509">
    <property type="entry name" value="UPF0102_YraN-like"/>
</dbReference>
<dbReference type="OrthoDB" id="9794876at2"/>
<gene>
    <name evidence="3" type="ORF">BU204_27750</name>
</gene>
<evidence type="ECO:0000313" key="3">
    <source>
        <dbReference type="EMBL" id="OLF13319.1"/>
    </source>
</evidence>
<organism evidence="3 4">
    <name type="scientific">Actinophytocola xanthii</name>
    <dbReference type="NCBI Taxonomy" id="1912961"/>
    <lineage>
        <taxon>Bacteria</taxon>
        <taxon>Bacillati</taxon>
        <taxon>Actinomycetota</taxon>
        <taxon>Actinomycetes</taxon>
        <taxon>Pseudonocardiales</taxon>
        <taxon>Pseudonocardiaceae</taxon>
    </lineage>
</organism>
<dbReference type="SUPFAM" id="SSF52980">
    <property type="entry name" value="Restriction endonuclease-like"/>
    <property type="match status" value="1"/>
</dbReference>
<evidence type="ECO:0000313" key="4">
    <source>
        <dbReference type="Proteomes" id="UP000185596"/>
    </source>
</evidence>
<dbReference type="InterPro" id="IPR011856">
    <property type="entry name" value="tRNA_endonuc-like_dom_sf"/>
</dbReference>
<proteinExistence type="inferred from homology"/>